<comment type="caution">
    <text evidence="3">The sequence shown here is derived from an EMBL/GenBank/DDBJ whole genome shotgun (WGS) entry which is preliminary data.</text>
</comment>
<feature type="transmembrane region" description="Helical" evidence="1">
    <location>
        <begin position="12"/>
        <end position="36"/>
    </location>
</feature>
<dbReference type="InterPro" id="IPR058620">
    <property type="entry name" value="YtrI_C"/>
</dbReference>
<keyword evidence="1" id="KW-1133">Transmembrane helix</keyword>
<keyword evidence="4" id="KW-1185">Reference proteome</keyword>
<dbReference type="EMBL" id="BOSE01000004">
    <property type="protein sequence ID" value="GIP17014.1"/>
    <property type="molecule type" value="Genomic_DNA"/>
</dbReference>
<feature type="domain" description="Sporulation membrane protein YtrI C-terminal" evidence="2">
    <location>
        <begin position="75"/>
        <end position="162"/>
    </location>
</feature>
<dbReference type="AlphaFoldDB" id="A0A919YRS1"/>
<evidence type="ECO:0000256" key="1">
    <source>
        <dbReference type="SAM" id="Phobius"/>
    </source>
</evidence>
<accession>A0A919YRS1</accession>
<protein>
    <recommendedName>
        <fullName evidence="2">Sporulation membrane protein YtrI C-terminal domain-containing protein</fullName>
    </recommendedName>
</protein>
<reference evidence="3" key="1">
    <citation type="submission" date="2021-03" db="EMBL/GenBank/DDBJ databases">
        <title>Antimicrobial resistance genes in bacteria isolated from Japanese honey, and their potential for conferring macrolide and lincosamide resistance in the American foulbrood pathogen Paenibacillus larvae.</title>
        <authorList>
            <person name="Okamoto M."/>
            <person name="Kumagai M."/>
            <person name="Kanamori H."/>
            <person name="Takamatsu D."/>
        </authorList>
    </citation>
    <scope>NUCLEOTIDE SEQUENCE</scope>
    <source>
        <strain evidence="3">J40TS1</strain>
    </source>
</reference>
<organism evidence="3 4">
    <name type="scientific">Paenibacillus montaniterrae</name>
    <dbReference type="NCBI Taxonomy" id="429341"/>
    <lineage>
        <taxon>Bacteria</taxon>
        <taxon>Bacillati</taxon>
        <taxon>Bacillota</taxon>
        <taxon>Bacilli</taxon>
        <taxon>Bacillales</taxon>
        <taxon>Paenibacillaceae</taxon>
        <taxon>Paenibacillus</taxon>
    </lineage>
</organism>
<keyword evidence="1" id="KW-0472">Membrane</keyword>
<keyword evidence="1" id="KW-0812">Transmembrane</keyword>
<proteinExistence type="predicted"/>
<evidence type="ECO:0000313" key="4">
    <source>
        <dbReference type="Proteomes" id="UP000683139"/>
    </source>
</evidence>
<evidence type="ECO:0000313" key="3">
    <source>
        <dbReference type="EMBL" id="GIP17014.1"/>
    </source>
</evidence>
<evidence type="ECO:0000259" key="2">
    <source>
        <dbReference type="Pfam" id="PF26347"/>
    </source>
</evidence>
<name>A0A919YRS1_9BACL</name>
<sequence length="170" mass="19777">MRLPPFERFTTFLSMSGAFLIGVIIGAIVLNALHIVQFEAYYHDRIELQAKLLQYEEDIHNLSQYKSQHTVIKSIKLRIEEESNEAARPKLDAMTQSELLKQVREDLSILIGQSIYDIDSNAQFARKILDKKVYRNIFDQDYTIELKTVLLVDNTLQVWMSVRKYTPPPS</sequence>
<gene>
    <name evidence="3" type="ORF">J40TS1_26560</name>
</gene>
<dbReference type="Proteomes" id="UP000683139">
    <property type="component" value="Unassembled WGS sequence"/>
</dbReference>
<dbReference type="Pfam" id="PF26347">
    <property type="entry name" value="YtrI_sporulation"/>
    <property type="match status" value="1"/>
</dbReference>